<accession>A0A2H4UTD5</accession>
<dbReference type="InterPro" id="IPR036770">
    <property type="entry name" value="Ankyrin_rpt-contain_sf"/>
</dbReference>
<organism evidence="1">
    <name type="scientific">Bodo saltans virus</name>
    <dbReference type="NCBI Taxonomy" id="2024608"/>
    <lineage>
        <taxon>Viruses</taxon>
        <taxon>Varidnaviria</taxon>
        <taxon>Bamfordvirae</taxon>
        <taxon>Nucleocytoviricota</taxon>
        <taxon>Megaviricetes</taxon>
        <taxon>Imitervirales</taxon>
        <taxon>Mimiviridae</taxon>
        <taxon>Klosneuvirinae</taxon>
        <taxon>Theiavirus</taxon>
        <taxon>Theiavirus salishense</taxon>
    </lineage>
</organism>
<dbReference type="EMBL" id="MF782455">
    <property type="protein sequence ID" value="ATZ80107.1"/>
    <property type="molecule type" value="Genomic_DNA"/>
</dbReference>
<dbReference type="SUPFAM" id="SSF140860">
    <property type="entry name" value="Pseudo ankyrin repeat-like"/>
    <property type="match status" value="1"/>
</dbReference>
<gene>
    <name evidence="1" type="ORF">BMW23_0045</name>
</gene>
<dbReference type="Proteomes" id="UP000240325">
    <property type="component" value="Segment"/>
</dbReference>
<dbReference type="PANTHER" id="PTHR46586:SF3">
    <property type="entry name" value="ANKYRIN REPEAT-CONTAINING PROTEIN"/>
    <property type="match status" value="1"/>
</dbReference>
<evidence type="ECO:0000313" key="2">
    <source>
        <dbReference type="Proteomes" id="UP000240325"/>
    </source>
</evidence>
<dbReference type="PANTHER" id="PTHR46586">
    <property type="entry name" value="ANKYRIN REPEAT-CONTAINING PROTEIN"/>
    <property type="match status" value="1"/>
</dbReference>
<protein>
    <submittedName>
        <fullName evidence="1">Ankyrin repeat/DNA polymerase domain-containing protein</fullName>
    </submittedName>
</protein>
<dbReference type="Pfam" id="PF13637">
    <property type="entry name" value="Ank_4"/>
    <property type="match status" value="1"/>
</dbReference>
<reference evidence="1" key="1">
    <citation type="journal article" date="2017" name="Elife">
        <title>The kinetoplastid-infecting Bodo saltans virus (BsV), a window into the most abundant giant viruses in the sea.</title>
        <authorList>
            <person name="Deeg C.M."/>
            <person name="Chow C.-E.T."/>
            <person name="Suttle C.A."/>
        </authorList>
    </citation>
    <scope>NUCLEOTIDE SEQUENCE</scope>
    <source>
        <strain evidence="1">NG1</strain>
    </source>
</reference>
<dbReference type="InterPro" id="IPR002110">
    <property type="entry name" value="Ankyrin_rpt"/>
</dbReference>
<evidence type="ECO:0000313" key="1">
    <source>
        <dbReference type="EMBL" id="ATZ80107.1"/>
    </source>
</evidence>
<dbReference type="InterPro" id="IPR052050">
    <property type="entry name" value="SecEffector_AnkRepeat"/>
</dbReference>
<name>A0A2H4UTD5_9VIRU</name>
<proteinExistence type="predicted"/>
<keyword evidence="2" id="KW-1185">Reference proteome</keyword>
<sequence length="213" mass="24736">MLANWIIHTQVYDNIKKEKLLDDTKLNSIIEKVINFPFNDCLNDLIIDEKIEILFKNPKICRIFESIKFNEDKIASIRKKFMNLAMRNNYEFDDSYKNEYGELYDFYKNMVSITCSGEIYIGKICKKCNENCTIAAKNGHLICLKYAYINGCLWDTETCKSAAENGNLECLQYAHENGCPWDENTCIHAAQNGHLECLKYAHENGCPCDMIYI</sequence>
<dbReference type="Gene3D" id="1.25.40.20">
    <property type="entry name" value="Ankyrin repeat-containing domain"/>
    <property type="match status" value="1"/>
</dbReference>